<evidence type="ECO:0000313" key="4">
    <source>
        <dbReference type="EMBL" id="KAD7480233.1"/>
    </source>
</evidence>
<comment type="caution">
    <text evidence="4">The sequence shown here is derived from an EMBL/GenBank/DDBJ whole genome shotgun (WGS) entry which is preliminary data.</text>
</comment>
<dbReference type="EMBL" id="SZYD01000001">
    <property type="protein sequence ID" value="KAD7480233.1"/>
    <property type="molecule type" value="Genomic_DNA"/>
</dbReference>
<name>A0A5N6Q6S8_9ASTR</name>
<evidence type="ECO:0000313" key="5">
    <source>
        <dbReference type="Proteomes" id="UP000326396"/>
    </source>
</evidence>
<dbReference type="Pfam" id="PF03141">
    <property type="entry name" value="Methyltransf_29"/>
    <property type="match status" value="1"/>
</dbReference>
<keyword evidence="5" id="KW-1185">Reference proteome</keyword>
<gene>
    <name evidence="4" type="ORF">E3N88_03369</name>
</gene>
<evidence type="ECO:0000256" key="1">
    <source>
        <dbReference type="ARBA" id="ARBA00022603"/>
    </source>
</evidence>
<dbReference type="OrthoDB" id="2013972at2759"/>
<reference evidence="4 5" key="1">
    <citation type="submission" date="2019-05" db="EMBL/GenBank/DDBJ databases">
        <title>Mikania micrantha, genome provides insights into the molecular mechanism of rapid growth.</title>
        <authorList>
            <person name="Liu B."/>
        </authorList>
    </citation>
    <scope>NUCLEOTIDE SEQUENCE [LARGE SCALE GENOMIC DNA]</scope>
    <source>
        <strain evidence="4">NLD-2019</strain>
        <tissue evidence="4">Leaf</tissue>
    </source>
</reference>
<accession>A0A5N6Q6S8</accession>
<sequence length="228" mass="26304">MNRDSNDAESGEVLLYEWKVCSYPVAVDYIPFLDNRKAIKLLKSRWHMEHRGRWKAIVVVEQSSKAWLPGGVFIWSATPVYRDDEMDKKKSGNVYCCFKSLTDLPVWVMNIVSVNGSDTLPVIFDTGLIGIYHDWCESLSTYPRTYDLQYSSFLFGNLTSRCDMLDIAVEMDRILDQLEDSGRYHRNVKEVETYFAVASLVNRLTSGEISCGKDRFLASRNYTINKIF</sequence>
<keyword evidence="3" id="KW-0808">Transferase</keyword>
<dbReference type="GO" id="GO:0032259">
    <property type="term" value="P:methylation"/>
    <property type="evidence" value="ECO:0007669"/>
    <property type="project" value="UniProtKB-KW"/>
</dbReference>
<dbReference type="GO" id="GO:0005768">
    <property type="term" value="C:endosome"/>
    <property type="evidence" value="ECO:0007669"/>
    <property type="project" value="TreeGrafter"/>
</dbReference>
<keyword evidence="3" id="KW-0735">Signal-anchor</keyword>
<organism evidence="4 5">
    <name type="scientific">Mikania micrantha</name>
    <name type="common">bitter vine</name>
    <dbReference type="NCBI Taxonomy" id="192012"/>
    <lineage>
        <taxon>Eukaryota</taxon>
        <taxon>Viridiplantae</taxon>
        <taxon>Streptophyta</taxon>
        <taxon>Embryophyta</taxon>
        <taxon>Tracheophyta</taxon>
        <taxon>Spermatophyta</taxon>
        <taxon>Magnoliopsida</taxon>
        <taxon>eudicotyledons</taxon>
        <taxon>Gunneridae</taxon>
        <taxon>Pentapetalae</taxon>
        <taxon>asterids</taxon>
        <taxon>campanulids</taxon>
        <taxon>Asterales</taxon>
        <taxon>Asteraceae</taxon>
        <taxon>Asteroideae</taxon>
        <taxon>Heliantheae alliance</taxon>
        <taxon>Eupatorieae</taxon>
        <taxon>Mikania</taxon>
    </lineage>
</organism>
<keyword evidence="3" id="KW-0812">Transmembrane</keyword>
<protein>
    <recommendedName>
        <fullName evidence="3">Methyltransferase</fullName>
        <ecNumber evidence="3">2.1.1.-</ecNumber>
    </recommendedName>
</protein>
<comment type="similarity">
    <text evidence="3">Belongs to the methyltransferase superfamily.</text>
</comment>
<evidence type="ECO:0000256" key="2">
    <source>
        <dbReference type="ARBA" id="ARBA00023180"/>
    </source>
</evidence>
<proteinExistence type="inferred from homology"/>
<comment type="subcellular location">
    <subcellularLocation>
        <location evidence="3">Membrane</location>
        <topology evidence="3">Single-pass type II membrane protein</topology>
    </subcellularLocation>
</comment>
<evidence type="ECO:0000256" key="3">
    <source>
        <dbReference type="RuleBase" id="RU366043"/>
    </source>
</evidence>
<dbReference type="PANTHER" id="PTHR10108:SF887">
    <property type="entry name" value="METHYLTRANSFERASE PMT22-RELATED"/>
    <property type="match status" value="1"/>
</dbReference>
<dbReference type="GO" id="GO:0008168">
    <property type="term" value="F:methyltransferase activity"/>
    <property type="evidence" value="ECO:0007669"/>
    <property type="project" value="UniProtKB-UniRule"/>
</dbReference>
<dbReference type="EC" id="2.1.1.-" evidence="3"/>
<dbReference type="GO" id="GO:0016020">
    <property type="term" value="C:membrane"/>
    <property type="evidence" value="ECO:0007669"/>
    <property type="project" value="UniProtKB-SubCell"/>
</dbReference>
<dbReference type="Proteomes" id="UP000326396">
    <property type="component" value="Linkage Group LG1"/>
</dbReference>
<dbReference type="PANTHER" id="PTHR10108">
    <property type="entry name" value="SAM-DEPENDENT METHYLTRANSFERASE"/>
    <property type="match status" value="1"/>
</dbReference>
<keyword evidence="2 3" id="KW-0325">Glycoprotein</keyword>
<dbReference type="InterPro" id="IPR004159">
    <property type="entry name" value="Put_SAM_MeTrfase"/>
</dbReference>
<dbReference type="GO" id="GO:0005802">
    <property type="term" value="C:trans-Golgi network"/>
    <property type="evidence" value="ECO:0007669"/>
    <property type="project" value="TreeGrafter"/>
</dbReference>
<dbReference type="AlphaFoldDB" id="A0A5N6Q6S8"/>
<keyword evidence="1 3" id="KW-0489">Methyltransferase</keyword>